<feature type="non-terminal residue" evidence="1">
    <location>
        <position position="1"/>
    </location>
</feature>
<proteinExistence type="predicted"/>
<comment type="caution">
    <text evidence="1">The sequence shown here is derived from an EMBL/GenBank/DDBJ whole genome shotgun (WGS) entry which is preliminary data.</text>
</comment>
<keyword evidence="2" id="KW-1185">Reference proteome</keyword>
<reference evidence="1 2" key="1">
    <citation type="journal article" date="2018" name="Front. Plant Sci.">
        <title>Red Clover (Trifolium pratense) and Zigzag Clover (T. medium) - A Picture of Genomic Similarities and Differences.</title>
        <authorList>
            <person name="Dluhosova J."/>
            <person name="Istvanek J."/>
            <person name="Nedelnik J."/>
            <person name="Repkova J."/>
        </authorList>
    </citation>
    <scope>NUCLEOTIDE SEQUENCE [LARGE SCALE GENOMIC DNA]</scope>
    <source>
        <strain evidence="2">cv. 10/8</strain>
        <tissue evidence="1">Leaf</tissue>
    </source>
</reference>
<name>A0A392RAX8_9FABA</name>
<dbReference type="AlphaFoldDB" id="A0A392RAX8"/>
<evidence type="ECO:0000313" key="2">
    <source>
        <dbReference type="Proteomes" id="UP000265520"/>
    </source>
</evidence>
<sequence length="48" mass="5379">GTLRDLSTSRRNHEQHTIVPPEQVYCHSLDWVIVCVVATLPVVVAHSD</sequence>
<dbReference type="EMBL" id="LXQA010200077">
    <property type="protein sequence ID" value="MCI32940.1"/>
    <property type="molecule type" value="Genomic_DNA"/>
</dbReference>
<organism evidence="1 2">
    <name type="scientific">Trifolium medium</name>
    <dbReference type="NCBI Taxonomy" id="97028"/>
    <lineage>
        <taxon>Eukaryota</taxon>
        <taxon>Viridiplantae</taxon>
        <taxon>Streptophyta</taxon>
        <taxon>Embryophyta</taxon>
        <taxon>Tracheophyta</taxon>
        <taxon>Spermatophyta</taxon>
        <taxon>Magnoliopsida</taxon>
        <taxon>eudicotyledons</taxon>
        <taxon>Gunneridae</taxon>
        <taxon>Pentapetalae</taxon>
        <taxon>rosids</taxon>
        <taxon>fabids</taxon>
        <taxon>Fabales</taxon>
        <taxon>Fabaceae</taxon>
        <taxon>Papilionoideae</taxon>
        <taxon>50 kb inversion clade</taxon>
        <taxon>NPAAA clade</taxon>
        <taxon>Hologalegina</taxon>
        <taxon>IRL clade</taxon>
        <taxon>Trifolieae</taxon>
        <taxon>Trifolium</taxon>
    </lineage>
</organism>
<dbReference type="Proteomes" id="UP000265520">
    <property type="component" value="Unassembled WGS sequence"/>
</dbReference>
<evidence type="ECO:0000313" key="1">
    <source>
        <dbReference type="EMBL" id="MCI32940.1"/>
    </source>
</evidence>
<protein>
    <submittedName>
        <fullName evidence="1">Uncharacterized protein</fullName>
    </submittedName>
</protein>
<accession>A0A392RAX8</accession>